<evidence type="ECO:0000313" key="1">
    <source>
        <dbReference type="EMBL" id="CAB4346686.1"/>
    </source>
</evidence>
<reference evidence="1" key="1">
    <citation type="submission" date="2020-05" db="EMBL/GenBank/DDBJ databases">
        <authorList>
            <person name="Chiriac C."/>
            <person name="Salcher M."/>
            <person name="Ghai R."/>
            <person name="Kavagutti S V."/>
        </authorList>
    </citation>
    <scope>NUCLEOTIDE SEQUENCE</scope>
</reference>
<sequence length="64" mass="7082">MVAVAHVEAHLLAVVDNVEQNRTQFLELMDVVAVRLGDAGWDLSGLRLAQPHHLRLDADQEVQA</sequence>
<accession>A0A6J5ZZL6</accession>
<proteinExistence type="predicted"/>
<dbReference type="EMBL" id="CAESAO010000162">
    <property type="protein sequence ID" value="CAB4346686.1"/>
    <property type="molecule type" value="Genomic_DNA"/>
</dbReference>
<dbReference type="AlphaFoldDB" id="A0A6J5ZZL6"/>
<organism evidence="1">
    <name type="scientific">freshwater metagenome</name>
    <dbReference type="NCBI Taxonomy" id="449393"/>
    <lineage>
        <taxon>unclassified sequences</taxon>
        <taxon>metagenomes</taxon>
        <taxon>ecological metagenomes</taxon>
    </lineage>
</organism>
<gene>
    <name evidence="1" type="ORF">UFOPK3522_01445</name>
</gene>
<protein>
    <submittedName>
        <fullName evidence="1">Unannotated protein</fullName>
    </submittedName>
</protein>
<name>A0A6J5ZZL6_9ZZZZ</name>